<keyword evidence="2" id="KW-1185">Reference proteome</keyword>
<comment type="caution">
    <text evidence="1">The sequence shown here is derived from an EMBL/GenBank/DDBJ whole genome shotgun (WGS) entry which is preliminary data.</text>
</comment>
<accession>A0A0A2MHV9</accession>
<proteinExistence type="predicted"/>
<organism evidence="1 2">
    <name type="scientific">Flavobacterium suncheonense GH29-5 = DSM 17707</name>
    <dbReference type="NCBI Taxonomy" id="1121899"/>
    <lineage>
        <taxon>Bacteria</taxon>
        <taxon>Pseudomonadati</taxon>
        <taxon>Bacteroidota</taxon>
        <taxon>Flavobacteriia</taxon>
        <taxon>Flavobacteriales</taxon>
        <taxon>Flavobacteriaceae</taxon>
        <taxon>Flavobacterium</taxon>
    </lineage>
</organism>
<name>A0A0A2MHV9_9FLAO</name>
<dbReference type="RefSeq" id="WP_026981779.1">
    <property type="nucleotide sequence ID" value="NZ_JRLW01000017.1"/>
</dbReference>
<dbReference type="Proteomes" id="UP000030121">
    <property type="component" value="Unassembled WGS sequence"/>
</dbReference>
<dbReference type="AlphaFoldDB" id="A0A0A2MHV9"/>
<reference evidence="1 2" key="1">
    <citation type="submission" date="2013-09" db="EMBL/GenBank/DDBJ databases">
        <authorList>
            <person name="Zeng Z."/>
            <person name="Chen C."/>
        </authorList>
    </citation>
    <scope>NUCLEOTIDE SEQUENCE [LARGE SCALE GENOMIC DNA]</scope>
    <source>
        <strain evidence="1 2">GH29-5</strain>
    </source>
</reference>
<dbReference type="EMBL" id="JRLW01000017">
    <property type="protein sequence ID" value="KGO87905.1"/>
    <property type="molecule type" value="Genomic_DNA"/>
</dbReference>
<gene>
    <name evidence="1" type="ORF">Q764_12205</name>
</gene>
<dbReference type="STRING" id="1121899.GCA_000430025_02396"/>
<dbReference type="OrthoDB" id="1263498at2"/>
<sequence>MRRLIREELVRKGVRSIFDEGEIYYFVTDIREKMPECKIDSDKIVRIPGGELVVEAQYVTYLTDFDKNRR</sequence>
<evidence type="ECO:0000313" key="2">
    <source>
        <dbReference type="Proteomes" id="UP000030121"/>
    </source>
</evidence>
<protein>
    <submittedName>
        <fullName evidence="1">Uncharacterized protein</fullName>
    </submittedName>
</protein>
<evidence type="ECO:0000313" key="1">
    <source>
        <dbReference type="EMBL" id="KGO87905.1"/>
    </source>
</evidence>